<proteinExistence type="predicted"/>
<keyword evidence="1" id="KW-0812">Transmembrane</keyword>
<name>A0A6S6S6K0_9BACT</name>
<evidence type="ECO:0000256" key="1">
    <source>
        <dbReference type="SAM" id="Phobius"/>
    </source>
</evidence>
<dbReference type="InterPro" id="IPR001322">
    <property type="entry name" value="Lamin_tail_dom"/>
</dbReference>
<dbReference type="InterPro" id="IPR036415">
    <property type="entry name" value="Lamin_tail_dom_sf"/>
</dbReference>
<sequence length="241" mass="26738">MPILICLIIVLLGSSPIIANPIVITEIHHSPADGNLSLEFIELYNRSATAITLSDWQLTKGIEYRFPKGTVLEGGAYVVLSKNRKDLTDAYQLKPDQLILGPFKGRLDGEGTYCVLTNELTLFQQKYGFKADGTYQGKLSNKGEQLMLYNAFDELIDSVQYATYGKDEVKECTALELVYTRGDNALATNWSCAGTVQGTPGQVNSVFLKEVSWSRGYWLAFLTLLLALMGYGLRRRALFVG</sequence>
<protein>
    <recommendedName>
        <fullName evidence="2">LTD domain-containing protein</fullName>
    </recommendedName>
</protein>
<keyword evidence="1" id="KW-1133">Transmembrane helix</keyword>
<evidence type="ECO:0000259" key="2">
    <source>
        <dbReference type="PROSITE" id="PS51841"/>
    </source>
</evidence>
<organism evidence="3">
    <name type="scientific">uncultured Aureispira sp</name>
    <dbReference type="NCBI Taxonomy" id="1331704"/>
    <lineage>
        <taxon>Bacteria</taxon>
        <taxon>Pseudomonadati</taxon>
        <taxon>Bacteroidota</taxon>
        <taxon>Saprospiria</taxon>
        <taxon>Saprospirales</taxon>
        <taxon>Saprospiraceae</taxon>
        <taxon>Aureispira</taxon>
        <taxon>environmental samples</taxon>
    </lineage>
</organism>
<evidence type="ECO:0000313" key="3">
    <source>
        <dbReference type="EMBL" id="CAA6798660.1"/>
    </source>
</evidence>
<accession>A0A6S6S6K0</accession>
<gene>
    <name evidence="3" type="ORF">HELGO_WM28248</name>
</gene>
<dbReference type="SUPFAM" id="SSF74853">
    <property type="entry name" value="Lamin A/C globular tail domain"/>
    <property type="match status" value="1"/>
</dbReference>
<keyword evidence="1" id="KW-0472">Membrane</keyword>
<dbReference type="Pfam" id="PF00932">
    <property type="entry name" value="LTD"/>
    <property type="match status" value="1"/>
</dbReference>
<feature type="domain" description="LTD" evidence="2">
    <location>
        <begin position="13"/>
        <end position="163"/>
    </location>
</feature>
<feature type="transmembrane region" description="Helical" evidence="1">
    <location>
        <begin position="216"/>
        <end position="233"/>
    </location>
</feature>
<reference evidence="3" key="1">
    <citation type="submission" date="2020-01" db="EMBL/GenBank/DDBJ databases">
        <authorList>
            <person name="Meier V. D."/>
            <person name="Meier V D."/>
        </authorList>
    </citation>
    <scope>NUCLEOTIDE SEQUENCE</scope>
    <source>
        <strain evidence="3">HLG_WM_MAG_10</strain>
    </source>
</reference>
<dbReference type="AlphaFoldDB" id="A0A6S6S6K0"/>
<dbReference type="EMBL" id="CACVAQ010000009">
    <property type="protein sequence ID" value="CAA6798660.1"/>
    <property type="molecule type" value="Genomic_DNA"/>
</dbReference>
<dbReference type="Gene3D" id="2.60.40.1260">
    <property type="entry name" value="Lamin Tail domain"/>
    <property type="match status" value="1"/>
</dbReference>
<dbReference type="PROSITE" id="PS51841">
    <property type="entry name" value="LTD"/>
    <property type="match status" value="1"/>
</dbReference>